<dbReference type="EMBL" id="SEOQ01000238">
    <property type="protein sequence ID" value="TFY66548.1"/>
    <property type="molecule type" value="Genomic_DNA"/>
</dbReference>
<feature type="region of interest" description="Disordered" evidence="1">
    <location>
        <begin position="68"/>
        <end position="266"/>
    </location>
</feature>
<reference evidence="2 3" key="1">
    <citation type="submission" date="2019-02" db="EMBL/GenBank/DDBJ databases">
        <title>Genome sequencing of the rare red list fungi Dentipellis fragilis.</title>
        <authorList>
            <person name="Buettner E."/>
            <person name="Kellner H."/>
        </authorList>
    </citation>
    <scope>NUCLEOTIDE SEQUENCE [LARGE SCALE GENOMIC DNA]</scope>
    <source>
        <strain evidence="2 3">DSM 105465</strain>
    </source>
</reference>
<feature type="compositionally biased region" description="Basic and acidic residues" evidence="1">
    <location>
        <begin position="166"/>
        <end position="184"/>
    </location>
</feature>
<accession>A0A4Y9YY08</accession>
<dbReference type="Proteomes" id="UP000298327">
    <property type="component" value="Unassembled WGS sequence"/>
</dbReference>
<feature type="compositionally biased region" description="Basic and acidic residues" evidence="1">
    <location>
        <begin position="68"/>
        <end position="83"/>
    </location>
</feature>
<gene>
    <name evidence="2" type="ORF">EVG20_g4546</name>
</gene>
<protein>
    <submittedName>
        <fullName evidence="2">Uncharacterized protein</fullName>
    </submittedName>
</protein>
<feature type="compositionally biased region" description="Low complexity" evidence="1">
    <location>
        <begin position="87"/>
        <end position="129"/>
    </location>
</feature>
<proteinExistence type="predicted"/>
<evidence type="ECO:0000256" key="1">
    <source>
        <dbReference type="SAM" id="MobiDB-lite"/>
    </source>
</evidence>
<feature type="compositionally biased region" description="Polar residues" evidence="1">
    <location>
        <begin position="224"/>
        <end position="241"/>
    </location>
</feature>
<feature type="compositionally biased region" description="Basic and acidic residues" evidence="1">
    <location>
        <begin position="253"/>
        <end position="266"/>
    </location>
</feature>
<feature type="compositionally biased region" description="Low complexity" evidence="1">
    <location>
        <begin position="185"/>
        <end position="199"/>
    </location>
</feature>
<dbReference type="AlphaFoldDB" id="A0A4Y9YY08"/>
<evidence type="ECO:0000313" key="3">
    <source>
        <dbReference type="Proteomes" id="UP000298327"/>
    </source>
</evidence>
<organism evidence="2 3">
    <name type="scientific">Dentipellis fragilis</name>
    <dbReference type="NCBI Taxonomy" id="205917"/>
    <lineage>
        <taxon>Eukaryota</taxon>
        <taxon>Fungi</taxon>
        <taxon>Dikarya</taxon>
        <taxon>Basidiomycota</taxon>
        <taxon>Agaricomycotina</taxon>
        <taxon>Agaricomycetes</taxon>
        <taxon>Russulales</taxon>
        <taxon>Hericiaceae</taxon>
        <taxon>Dentipellis</taxon>
    </lineage>
</organism>
<keyword evidence="3" id="KW-1185">Reference proteome</keyword>
<evidence type="ECO:0000313" key="2">
    <source>
        <dbReference type="EMBL" id="TFY66548.1"/>
    </source>
</evidence>
<name>A0A4Y9YY08_9AGAM</name>
<sequence length="266" mass="29870">MSSHSRIRLISETRAPPKEVFPEALGSNGLQPTTVLWTPGTIFHQRAHCCWQVDGRLKVFECRATHKSDNANHPLNDRTKHYWDVPSQSRNHSASSSLSSTSELSRSSTYPQHQHAYAQQSQQAAGHAQPNGRAHRSSHSYGHPPSQSQPTDYFAPSHPPAPGYPDVHDQPLPHPPRDRAHREPQQYYPQGYAQPQAAGTHHGQGHRSPTYANGHPLYDPRVLQSVQNQQAHGYPAGSQQPYLDAHPHAHVQPHYERRGRSTERYA</sequence>
<comment type="caution">
    <text evidence="2">The sequence shown here is derived from an EMBL/GenBank/DDBJ whole genome shotgun (WGS) entry which is preliminary data.</text>
</comment>